<dbReference type="OrthoDB" id="2351239at2"/>
<name>A0A0M9DI37_9BACI</name>
<dbReference type="Proteomes" id="UP000037977">
    <property type="component" value="Unassembled WGS sequence"/>
</dbReference>
<gene>
    <name evidence="1" type="ORF">ADM90_15620</name>
</gene>
<sequence length="255" mass="28607">MSFFQKALASIGIGSATVDTRLDKDTYRAGEVMRGEIIVRGGQVEQQVDTIYLSVNTTYIRESNDHKHTEVAALQKVKVTEPFTLVVGEEKIFPISLTLPFETPISAGKTQVWIQTGLDIKNAVDPGDKDYIRVEPTALAGHILDAIGGLGFRLREAECEQAPSRFRGYYPFVQEFEFVPTGQYRKHLDELEIVFLSQSNHSAEILMQIDRKARGIGSFFAEALDMDESYVRTTITTHDLPTLQAKLQQIISKHI</sequence>
<dbReference type="InterPro" id="IPR009776">
    <property type="entry name" value="Spore_0_M"/>
</dbReference>
<dbReference type="STRING" id="33935.ADM90_15620"/>
<comment type="caution">
    <text evidence="1">The sequence shown here is derived from an EMBL/GenBank/DDBJ whole genome shotgun (WGS) entry which is preliminary data.</text>
</comment>
<organism evidence="1 2">
    <name type="scientific">Lysinibacillus macroides</name>
    <dbReference type="NCBI Taxonomy" id="33935"/>
    <lineage>
        <taxon>Bacteria</taxon>
        <taxon>Bacillati</taxon>
        <taxon>Bacillota</taxon>
        <taxon>Bacilli</taxon>
        <taxon>Bacillales</taxon>
        <taxon>Bacillaceae</taxon>
        <taxon>Lysinibacillus</taxon>
    </lineage>
</organism>
<proteinExistence type="predicted"/>
<dbReference type="Pfam" id="PF07070">
    <property type="entry name" value="Spo0M"/>
    <property type="match status" value="1"/>
</dbReference>
<dbReference type="EMBL" id="LGCI01000010">
    <property type="protein sequence ID" value="KOY80632.1"/>
    <property type="molecule type" value="Genomic_DNA"/>
</dbReference>
<dbReference type="PANTHER" id="PTHR40053:SF1">
    <property type="entry name" value="SPORULATION-CONTROL PROTEIN SPO0M"/>
    <property type="match status" value="1"/>
</dbReference>
<dbReference type="PATRIC" id="fig|33935.3.peg.1855"/>
<protein>
    <submittedName>
        <fullName evidence="1">Sporulation protein SpoOM</fullName>
    </submittedName>
</protein>
<dbReference type="AlphaFoldDB" id="A0A0M9DI37"/>
<dbReference type="RefSeq" id="WP_053995873.1">
    <property type="nucleotide sequence ID" value="NZ_CP065643.1"/>
</dbReference>
<evidence type="ECO:0000313" key="2">
    <source>
        <dbReference type="Proteomes" id="UP000037977"/>
    </source>
</evidence>
<reference evidence="1 2" key="1">
    <citation type="submission" date="2015-07" db="EMBL/GenBank/DDBJ databases">
        <title>Genome sequencing project for genomic taxonomy and phylogenomics of Bacillus-like bacteria.</title>
        <authorList>
            <person name="Liu B."/>
            <person name="Wang J."/>
            <person name="Zhu Y."/>
            <person name="Liu G."/>
            <person name="Chen Q."/>
            <person name="Chen Z."/>
            <person name="Che J."/>
            <person name="Ge C."/>
            <person name="Shi H."/>
            <person name="Pan Z."/>
            <person name="Liu X."/>
        </authorList>
    </citation>
    <scope>NUCLEOTIDE SEQUENCE [LARGE SCALE GENOMIC DNA]</scope>
    <source>
        <strain evidence="1 2">DSM 54</strain>
    </source>
</reference>
<evidence type="ECO:0000313" key="1">
    <source>
        <dbReference type="EMBL" id="KOY80632.1"/>
    </source>
</evidence>
<accession>A0A0M9DI37</accession>
<keyword evidence="2" id="KW-1185">Reference proteome</keyword>
<dbReference type="PANTHER" id="PTHR40053">
    <property type="entry name" value="SPORULATION-CONTROL PROTEIN SPO0M"/>
    <property type="match status" value="1"/>
</dbReference>